<dbReference type="GO" id="GO:0098542">
    <property type="term" value="P:defense response to other organism"/>
    <property type="evidence" value="ECO:0007669"/>
    <property type="project" value="TreeGrafter"/>
</dbReference>
<dbReference type="InterPro" id="IPR038005">
    <property type="entry name" value="RX-like_CC"/>
</dbReference>
<dbReference type="FunFam" id="1.10.10.10:FF:000322">
    <property type="entry name" value="Probable disease resistance protein At1g63360"/>
    <property type="match status" value="1"/>
</dbReference>
<evidence type="ECO:0000256" key="1">
    <source>
        <dbReference type="ARBA" id="ARBA00022737"/>
    </source>
</evidence>
<dbReference type="SUPFAM" id="SSF52058">
    <property type="entry name" value="L domain-like"/>
    <property type="match status" value="1"/>
</dbReference>
<dbReference type="InterPro" id="IPR036388">
    <property type="entry name" value="WH-like_DNA-bd_sf"/>
</dbReference>
<dbReference type="Pfam" id="PF23559">
    <property type="entry name" value="WHD_DRP"/>
    <property type="match status" value="1"/>
</dbReference>
<dbReference type="InterPro" id="IPR002182">
    <property type="entry name" value="NB-ARC"/>
</dbReference>
<keyword evidence="3" id="KW-0611">Plant defense</keyword>
<name>A0A4U5R3L8_POPAL</name>
<dbReference type="PANTHER" id="PTHR23155">
    <property type="entry name" value="DISEASE RESISTANCE PROTEIN RP"/>
    <property type="match status" value="1"/>
</dbReference>
<keyword evidence="2" id="KW-0547">Nucleotide-binding</keyword>
<feature type="domain" description="Disease resistance N-terminal" evidence="5">
    <location>
        <begin position="5"/>
        <end position="94"/>
    </location>
</feature>
<evidence type="ECO:0000259" key="4">
    <source>
        <dbReference type="Pfam" id="PF00931"/>
    </source>
</evidence>
<dbReference type="FunFam" id="1.10.8.430:FF:000003">
    <property type="entry name" value="Probable disease resistance protein At5g66910"/>
    <property type="match status" value="1"/>
</dbReference>
<gene>
    <name evidence="8" type="ORF">D5086_0000005230</name>
</gene>
<evidence type="ECO:0000259" key="6">
    <source>
        <dbReference type="Pfam" id="PF23559"/>
    </source>
</evidence>
<dbReference type="PANTHER" id="PTHR23155:SF1205">
    <property type="entry name" value="DISEASE RESISTANCE PROTEIN RPM1"/>
    <property type="match status" value="1"/>
</dbReference>
<organism evidence="8">
    <name type="scientific">Populus alba</name>
    <name type="common">White poplar</name>
    <dbReference type="NCBI Taxonomy" id="43335"/>
    <lineage>
        <taxon>Eukaryota</taxon>
        <taxon>Viridiplantae</taxon>
        <taxon>Streptophyta</taxon>
        <taxon>Embryophyta</taxon>
        <taxon>Tracheophyta</taxon>
        <taxon>Spermatophyta</taxon>
        <taxon>Magnoliopsida</taxon>
        <taxon>eudicotyledons</taxon>
        <taxon>Gunneridae</taxon>
        <taxon>Pentapetalae</taxon>
        <taxon>rosids</taxon>
        <taxon>fabids</taxon>
        <taxon>Malpighiales</taxon>
        <taxon>Salicaceae</taxon>
        <taxon>Saliceae</taxon>
        <taxon>Populus</taxon>
    </lineage>
</organism>
<dbReference type="Gene3D" id="3.80.10.10">
    <property type="entry name" value="Ribonuclease Inhibitor"/>
    <property type="match status" value="2"/>
</dbReference>
<dbReference type="Pfam" id="PF00931">
    <property type="entry name" value="NB-ARC"/>
    <property type="match status" value="1"/>
</dbReference>
<dbReference type="EMBL" id="RCHU01000006">
    <property type="protein sequence ID" value="TKS18274.1"/>
    <property type="molecule type" value="Genomic_DNA"/>
</dbReference>
<dbReference type="Pfam" id="PF18052">
    <property type="entry name" value="Rx_N"/>
    <property type="match status" value="1"/>
</dbReference>
<feature type="domain" description="NB-ARC" evidence="4">
    <location>
        <begin position="172"/>
        <end position="348"/>
    </location>
</feature>
<evidence type="ECO:0000313" key="8">
    <source>
        <dbReference type="EMBL" id="TKS18274.1"/>
    </source>
</evidence>
<evidence type="ECO:0000259" key="5">
    <source>
        <dbReference type="Pfam" id="PF18052"/>
    </source>
</evidence>
<keyword evidence="1" id="KW-0677">Repeat</keyword>
<feature type="domain" description="Disease resistance protein winged helix" evidence="6">
    <location>
        <begin position="439"/>
        <end position="509"/>
    </location>
</feature>
<evidence type="ECO:0000256" key="2">
    <source>
        <dbReference type="ARBA" id="ARBA00022741"/>
    </source>
</evidence>
<dbReference type="Pfam" id="PF23598">
    <property type="entry name" value="LRR_14"/>
    <property type="match status" value="1"/>
</dbReference>
<dbReference type="Gene3D" id="1.10.10.10">
    <property type="entry name" value="Winged helix-like DNA-binding domain superfamily/Winged helix DNA-binding domain"/>
    <property type="match status" value="1"/>
</dbReference>
<evidence type="ECO:0000256" key="3">
    <source>
        <dbReference type="ARBA" id="ARBA00022821"/>
    </source>
</evidence>
<dbReference type="InterPro" id="IPR032675">
    <property type="entry name" value="LRR_dom_sf"/>
</dbReference>
<dbReference type="InterPro" id="IPR058922">
    <property type="entry name" value="WHD_DRP"/>
</dbReference>
<sequence>MAESAVSLVIDKLAPLVAQGVQLLKGVHKEVVDIKDDLEAIRAFLKDADSKAEREGASEGVKVWVKQAREVAYQIEDVIDEYSTLHVAQHRDRRRVFAGFLTKVTSLVRKLPPRHKIASEIHGVRETLQRIKDRSEGFRFASSEHGGSSNIVLHDPRLGSHFIEDSELVGIESTKDELISLLVSGECQRTAIAVVGMGGVGKTTLAKKVYDSYVVKQHSQCRAWITVSQSYDRVELLRSTLKKLYEAKKEPFPEAFVTMDALSLIDELRKYLQQERYLVVFDDVWEIRFWGDVEHALVDNNKGSKILVTTRNEDVANFCRRSSLVHVYQMKSLPQREAWELFCKKAFKFDFEGNCPKDLEELSQDIVRRCGGLPLAIVAVGGLLATKDRVIPEWQKVVNSLDSTMASDPHVENVTKILSLSFHDLPYDLKACFLYFGMLPEDFSIKRTRIIRLWVAQGFVQEKRGLTLEEAAEECLNGLIRRSLVQVDEASMKGIPKTCRVHDLVRDVILSRSEELSFGHVSWNSSALEGIARHVSISKGGSDNPKGSTRSQTRSVMVFCGAKLQKPIIDAIFEKCKLLTALDFEKCPIDEIPKELGNLLHLKYLSLRDTLVSNLPKSIGKLQNLEFLDLSNSSVERLPVKVNRFPKLRYLLGRPKWAFGFFVRGSLGQLELLQKLSLINAGDDHERELINEIGMLKQLRKLGIVNLKKENGRDLCIALENMPHLRSLLVASDGYGVAILDLQAMSSAPLHLQSLRLQGKLERLPEWISRLHNLAKLRLTFTMLMDGDWIKVLQALPNLSFLSFLCGYNGEKIHFEGGGFQKLMSLCLAGLTELNTMIIDQGAIPLLEKLEIGFCQSLKEVPSGIQHLKNLKQLSLAKMSDEFNERLSPNNGQDHWKVKHVPVLQYDGTYDPDDESSYGAWVEFSFGQLTKLA</sequence>
<dbReference type="InterPro" id="IPR027417">
    <property type="entry name" value="P-loop_NTPase"/>
</dbReference>
<accession>A0A4U5R3L8</accession>
<dbReference type="SMR" id="A0A4U5R3L8"/>
<dbReference type="InterPro" id="IPR044974">
    <property type="entry name" value="Disease_R_plants"/>
</dbReference>
<protein>
    <submittedName>
        <fullName evidence="8">Disease resistance protein RPM1-like isoform X1</fullName>
    </submittedName>
</protein>
<dbReference type="CDD" id="cd14798">
    <property type="entry name" value="RX-CC_like"/>
    <property type="match status" value="1"/>
</dbReference>
<reference evidence="8" key="1">
    <citation type="submission" date="2018-10" db="EMBL/GenBank/DDBJ databases">
        <title>Population genomic analysis revealed the cold adaptation of white poplar.</title>
        <authorList>
            <person name="Liu Y.-J."/>
        </authorList>
    </citation>
    <scope>NUCLEOTIDE SEQUENCE [LARGE SCALE GENOMIC DNA]</scope>
    <source>
        <strain evidence="8">PAL-ZL1</strain>
    </source>
</reference>
<dbReference type="FunFam" id="3.40.50.300:FF:001091">
    <property type="entry name" value="Probable disease resistance protein At1g61300"/>
    <property type="match status" value="1"/>
</dbReference>
<comment type="caution">
    <text evidence="8">The sequence shown here is derived from an EMBL/GenBank/DDBJ whole genome shotgun (WGS) entry which is preliminary data.</text>
</comment>
<dbReference type="Gene3D" id="3.40.50.300">
    <property type="entry name" value="P-loop containing nucleotide triphosphate hydrolases"/>
    <property type="match status" value="1"/>
</dbReference>
<dbReference type="InterPro" id="IPR042197">
    <property type="entry name" value="Apaf_helical"/>
</dbReference>
<dbReference type="Gene3D" id="1.10.8.430">
    <property type="entry name" value="Helical domain of apoptotic protease-activating factors"/>
    <property type="match status" value="1"/>
</dbReference>
<dbReference type="AlphaFoldDB" id="A0A4U5R3L8"/>
<proteinExistence type="predicted"/>
<dbReference type="Gene3D" id="1.20.5.4130">
    <property type="match status" value="1"/>
</dbReference>
<dbReference type="PRINTS" id="PR00364">
    <property type="entry name" value="DISEASERSIST"/>
</dbReference>
<feature type="domain" description="Disease resistance R13L4/SHOC-2-like LRR" evidence="7">
    <location>
        <begin position="552"/>
        <end position="876"/>
    </location>
</feature>
<dbReference type="InterPro" id="IPR055414">
    <property type="entry name" value="LRR_R13L4/SHOC2-like"/>
</dbReference>
<dbReference type="GO" id="GO:0043531">
    <property type="term" value="F:ADP binding"/>
    <property type="evidence" value="ECO:0007669"/>
    <property type="project" value="InterPro"/>
</dbReference>
<evidence type="ECO:0000259" key="7">
    <source>
        <dbReference type="Pfam" id="PF23598"/>
    </source>
</evidence>
<dbReference type="InterPro" id="IPR041118">
    <property type="entry name" value="Rx_N"/>
</dbReference>
<dbReference type="SUPFAM" id="SSF52540">
    <property type="entry name" value="P-loop containing nucleoside triphosphate hydrolases"/>
    <property type="match status" value="1"/>
</dbReference>